<dbReference type="InterPro" id="IPR002933">
    <property type="entry name" value="Peptidase_M20"/>
</dbReference>
<dbReference type="PANTHER" id="PTHR43808">
    <property type="entry name" value="ACETYLORNITHINE DEACETYLASE"/>
    <property type="match status" value="1"/>
</dbReference>
<dbReference type="OrthoDB" id="9815360at2"/>
<sequence length="547" mass="62104">MQSSDEIEALFYSLMKIQSDTGTSLEKDMSDYIYSWLNQLEYFKEHPHLLSNHTLPGDPYQRAIVWGLVKGNSPNTIILIHHHDVVDIFEYEDLKEVALNPDALKKHLKQKKLSPEVQTDLADPDWIFGRGSCDMKAGAAVQMWLMERYASEVESFNGSLLFLSVPDEENLSAGMRDAITLLNNLREEHGLNFVTTINSEPIALTAEKRPIFHEGTVGKIMPILYARGKKSHVGDVFAGFNPVWLLSQMHSEIELSSDFSDHYEGEVTPPPAWVYLRDQKAQYDASLPESAVAYFSILTLYTTPGEILDKLKAYAERSFKTCIQKYIESVATYNVYSKEKIERLNIAPRVVTLEELTTMLTVQNGPKFKTLYETRATELSQSVAAGELTLQEATIDMISYMLTQLNDHEPIIVIAFSGPFYPHVTNSKLKDAAGFSFKERVNQFTESHWGITYESKHYFMGISDLSYTSFSLQNEDIEAVRKNMPGWNILYGIPIEGLKKLSMPVVNLGPWGKDLHKITERVHKVDAFQRLPLLIEHVIDSVFNALV</sequence>
<dbReference type="PIRSF" id="PIRSF010386">
    <property type="entry name" value="RocB"/>
    <property type="match status" value="1"/>
</dbReference>
<proteinExistence type="predicted"/>
<dbReference type="STRING" id="1120920.SAMN03080599_01519"/>
<dbReference type="Pfam" id="PF01546">
    <property type="entry name" value="Peptidase_M20"/>
    <property type="match status" value="1"/>
</dbReference>
<dbReference type="PANTHER" id="PTHR43808:SF27">
    <property type="entry name" value="PROTEIN ROCB"/>
    <property type="match status" value="1"/>
</dbReference>
<keyword evidence="2" id="KW-1185">Reference proteome</keyword>
<dbReference type="EMBL" id="FMWL01000006">
    <property type="protein sequence ID" value="SCZ78996.1"/>
    <property type="molecule type" value="Genomic_DNA"/>
</dbReference>
<name>A0A1G5RYB4_9FIRM</name>
<evidence type="ECO:0000313" key="2">
    <source>
        <dbReference type="Proteomes" id="UP000199208"/>
    </source>
</evidence>
<protein>
    <submittedName>
        <fullName evidence="1">Arginine utilization protein RocB</fullName>
    </submittedName>
</protein>
<dbReference type="InterPro" id="IPR050072">
    <property type="entry name" value="Peptidase_M20A"/>
</dbReference>
<evidence type="ECO:0000313" key="1">
    <source>
        <dbReference type="EMBL" id="SCZ78996.1"/>
    </source>
</evidence>
<organism evidence="1 2">
    <name type="scientific">Acidaminobacter hydrogenoformans DSM 2784</name>
    <dbReference type="NCBI Taxonomy" id="1120920"/>
    <lineage>
        <taxon>Bacteria</taxon>
        <taxon>Bacillati</taxon>
        <taxon>Bacillota</taxon>
        <taxon>Clostridia</taxon>
        <taxon>Peptostreptococcales</taxon>
        <taxon>Acidaminobacteraceae</taxon>
        <taxon>Acidaminobacter</taxon>
    </lineage>
</organism>
<dbReference type="RefSeq" id="WP_092590299.1">
    <property type="nucleotide sequence ID" value="NZ_FMWL01000006.1"/>
</dbReference>
<reference evidence="1 2" key="1">
    <citation type="submission" date="2016-10" db="EMBL/GenBank/DDBJ databases">
        <authorList>
            <person name="de Groot N.N."/>
        </authorList>
    </citation>
    <scope>NUCLEOTIDE SEQUENCE [LARGE SCALE GENOMIC DNA]</scope>
    <source>
        <strain evidence="1 2">DSM 2784</strain>
    </source>
</reference>
<accession>A0A1G5RYB4</accession>
<dbReference type="AlphaFoldDB" id="A0A1G5RYB4"/>
<dbReference type="GO" id="GO:0016787">
    <property type="term" value="F:hydrolase activity"/>
    <property type="evidence" value="ECO:0007669"/>
    <property type="project" value="InterPro"/>
</dbReference>
<dbReference type="InterPro" id="IPR012166">
    <property type="entry name" value="Uncharacterised_RocB"/>
</dbReference>
<dbReference type="Gene3D" id="3.40.630.10">
    <property type="entry name" value="Zn peptidases"/>
    <property type="match status" value="1"/>
</dbReference>
<dbReference type="Proteomes" id="UP000199208">
    <property type="component" value="Unassembled WGS sequence"/>
</dbReference>
<gene>
    <name evidence="1" type="ORF">SAMN03080599_01519</name>
</gene>
<dbReference type="SUPFAM" id="SSF53187">
    <property type="entry name" value="Zn-dependent exopeptidases"/>
    <property type="match status" value="1"/>
</dbReference>